<dbReference type="InterPro" id="IPR044570">
    <property type="entry name" value="Set1-like"/>
</dbReference>
<sequence>MSRSRNRLAEFFPNAPSVLQRERTKTASNAQSGSSSSNSLPRRDLTYVNTDSTTTPRASLGADNSLEDDDPQKASPSDTLTGIGSASSLSSAVSSVFSNQNNSALPQSGGTYNMSALTPLTNTESSPLRKESSPRLGKRTFDAMNDTDGLPTSLGSATMISPALANTITPIQTPPSPVRQARPGPGEVKGLKLVYDPETDVNLSHKDKRKYKPRWKEFGTENETSVPPDPRLAIAGYSAGTYHRRPSKAKLRIAPYVVKPYPFDKNVSVGRSPATKIVAHGFNPLTSDVKVRSLLASFGEIAEFMNHTDPVTGIFLGICSVTYRDKQPTRRGEVLIPATQAASRAEKEGSGHKMDQAIVKIERDPEGTRCRRYVDRALRAKREEREKMAKEEALKRVPPTPVVGPLEPPPNAPKGPSGKGVAMRPTVHPPPPTFQRPAAHALVESEPVIDSIKRQPFIFIAHCYVPVLGTTIAHMKKRLKAYHWKDVRCDPTGYFITFEQSKRGEDEAVRCHQGCNMQPLFTYTMNMDLQQFGNPNYVRSPSPERVAAEAKERAERLRIKMQDEEDYEKERQLRAEKLDTVRAALELLIPNLKEMVLKEIKAKVAVPEIYGLLAPERLEEKRTRLGIQPPIEAEPPRGFTGALSPYVGTPNARTGNHGGRKHLRAGHDRRRREEFMRPVNAFADERRRRTAPTRTRTMVPLHRRLLEFHDEESDDESHTPATLESEEQESRAQSVAPSHATLELDEDGLPVPKSKRRRLEAGWGAESDDEGLDAVARSTLGHLLDKEPEDMAMRELEQVLSTLPRSSGLRKRAAAEVRLRQKAAEDDELFFGGKKEDHTNHLEPAAGDTVPDSDNISIVESMEAVPAVRSTKAKKPKAKRKTKKQLLEERAALKAAAAREAADLADEAEHIDVKDSSDQTPALEPTPTIIEPHMDTPSATQWLPSTTLRRTVEDDDAVVMDVDGWQSYVKDDEDLQLLVSMLANVEPANIGDVELWVWKQKQAKALNNGGVYGIVRKENGIDGYYVPNGTGAARSEGVKKILESEKSKYLPHRIKVQKAREERQRQDKGNADVPTEDSKVSGAIAPGISSRSNRANNRRLVNEMVTHRGGDADSVRFNQLKKRKKLVKFDRSAIHNWGLYAEENITANDMIIEYVGQLVRQRVADDREKQYERQGIGSSYLFRIDEDTLIDATKKGGIARFINHSCMPNCTAKIIKVDGTKRIVIYALRDISKNEELTYDYKFEREWESDDRIPCLCGTTACKGFLN</sequence>
<reference evidence="20" key="1">
    <citation type="journal article" date="2020" name="Stud. Mycol.">
        <title>101 Dothideomycetes genomes: a test case for predicting lifestyles and emergence of pathogens.</title>
        <authorList>
            <person name="Haridas S."/>
            <person name="Albert R."/>
            <person name="Binder M."/>
            <person name="Bloem J."/>
            <person name="Labutti K."/>
            <person name="Salamov A."/>
            <person name="Andreopoulos B."/>
            <person name="Baker S."/>
            <person name="Barry K."/>
            <person name="Bills G."/>
            <person name="Bluhm B."/>
            <person name="Cannon C."/>
            <person name="Castanera R."/>
            <person name="Culley D."/>
            <person name="Daum C."/>
            <person name="Ezra D."/>
            <person name="Gonzalez J."/>
            <person name="Henrissat B."/>
            <person name="Kuo A."/>
            <person name="Liang C."/>
            <person name="Lipzen A."/>
            <person name="Lutzoni F."/>
            <person name="Magnuson J."/>
            <person name="Mondo S."/>
            <person name="Nolan M."/>
            <person name="Ohm R."/>
            <person name="Pangilinan J."/>
            <person name="Park H.-J."/>
            <person name="Ramirez L."/>
            <person name="Alfaro M."/>
            <person name="Sun H."/>
            <person name="Tritt A."/>
            <person name="Yoshinaga Y."/>
            <person name="Zwiers L.-H."/>
            <person name="Turgeon B."/>
            <person name="Goodwin S."/>
            <person name="Spatafora J."/>
            <person name="Crous P."/>
            <person name="Grigoriev I."/>
        </authorList>
    </citation>
    <scope>NUCLEOTIDE SEQUENCE</scope>
    <source>
        <strain evidence="20">CBS 262.69</strain>
    </source>
</reference>
<feature type="region of interest" description="Disordered" evidence="17">
    <location>
        <begin position="1056"/>
        <end position="1091"/>
    </location>
</feature>
<evidence type="ECO:0000259" key="19">
    <source>
        <dbReference type="PROSITE" id="PS50868"/>
    </source>
</evidence>
<dbReference type="SMART" id="SM01291">
    <property type="entry name" value="N-SET"/>
    <property type="match status" value="1"/>
</dbReference>
<feature type="compositionally biased region" description="Polar residues" evidence="17">
    <location>
        <begin position="74"/>
        <end position="84"/>
    </location>
</feature>
<feature type="region of interest" description="Disordered" evidence="17">
    <location>
        <begin position="398"/>
        <end position="422"/>
    </location>
</feature>
<dbReference type="PANTHER" id="PTHR45814:SF2">
    <property type="entry name" value="HISTONE-LYSINE N-METHYLTRANSFERASE SETD1"/>
    <property type="match status" value="1"/>
</dbReference>
<feature type="region of interest" description="Disordered" evidence="17">
    <location>
        <begin position="650"/>
        <end position="754"/>
    </location>
</feature>
<feature type="compositionally biased region" description="Low complexity" evidence="17">
    <location>
        <begin position="27"/>
        <end position="39"/>
    </location>
</feature>
<feature type="compositionally biased region" description="Pro residues" evidence="17">
    <location>
        <begin position="398"/>
        <end position="413"/>
    </location>
</feature>
<name>A0A6G1IB17_9PEZI</name>
<keyword evidence="7 16" id="KW-0808">Transferase</keyword>
<dbReference type="PROSITE" id="PS50868">
    <property type="entry name" value="POST_SET"/>
    <property type="match status" value="1"/>
</dbReference>
<dbReference type="Pfam" id="PF00856">
    <property type="entry name" value="SET"/>
    <property type="match status" value="1"/>
</dbReference>
<feature type="compositionally biased region" description="Basic and acidic residues" evidence="17">
    <location>
        <begin position="1058"/>
        <end position="1070"/>
    </location>
</feature>
<dbReference type="PROSITE" id="PS51572">
    <property type="entry name" value="SAM_MT43_1"/>
    <property type="match status" value="1"/>
</dbReference>
<dbReference type="Proteomes" id="UP000799640">
    <property type="component" value="Unassembled WGS sequence"/>
</dbReference>
<keyword evidence="9 16" id="KW-0156">Chromatin regulator</keyword>
<comment type="subunit">
    <text evidence="16">Component of the COMPASS (Set1C) complex.</text>
</comment>
<dbReference type="SMART" id="SM00508">
    <property type="entry name" value="PostSET"/>
    <property type="match status" value="1"/>
</dbReference>
<dbReference type="InterPro" id="IPR024636">
    <property type="entry name" value="SET_assoc"/>
</dbReference>
<evidence type="ECO:0000313" key="21">
    <source>
        <dbReference type="Proteomes" id="UP000799640"/>
    </source>
</evidence>
<keyword evidence="10 16" id="KW-0539">Nucleus</keyword>
<comment type="catalytic activity">
    <reaction evidence="14">
        <text>N(6)-methyl-L-lysyl(4)-[histone H3] + S-adenosyl-L-methionine = N(6),N(6)-dimethyl-L-lysyl(4)-[histone H3] + S-adenosyl-L-homocysteine + H(+)</text>
        <dbReference type="Rhea" id="RHEA:60268"/>
        <dbReference type="Rhea" id="RHEA-COMP:15540"/>
        <dbReference type="Rhea" id="RHEA-COMP:15543"/>
        <dbReference type="ChEBI" id="CHEBI:15378"/>
        <dbReference type="ChEBI" id="CHEBI:57856"/>
        <dbReference type="ChEBI" id="CHEBI:59789"/>
        <dbReference type="ChEBI" id="CHEBI:61929"/>
        <dbReference type="ChEBI" id="CHEBI:61976"/>
    </reaction>
</comment>
<keyword evidence="8 16" id="KW-0949">S-adenosyl-L-methionine</keyword>
<proteinExistence type="predicted"/>
<dbReference type="EC" id="2.1.1.354" evidence="3 16"/>
<dbReference type="PROSITE" id="PS50280">
    <property type="entry name" value="SET"/>
    <property type="match status" value="1"/>
</dbReference>
<dbReference type="InterPro" id="IPR017111">
    <property type="entry name" value="Set1_fungi"/>
</dbReference>
<dbReference type="EMBL" id="ML996687">
    <property type="protein sequence ID" value="KAF2405503.1"/>
    <property type="molecule type" value="Genomic_DNA"/>
</dbReference>
<evidence type="ECO:0000256" key="16">
    <source>
        <dbReference type="PIRNR" id="PIRNR037104"/>
    </source>
</evidence>
<protein>
    <recommendedName>
        <fullName evidence="4 16">Histone-lysine N-methyltransferase, H3 lysine-4 specific</fullName>
        <ecNumber evidence="3 16">2.1.1.354</ecNumber>
    </recommendedName>
</protein>
<comment type="subunit">
    <text evidence="12">Component of the Set1C/COMPASS complex.</text>
</comment>
<evidence type="ECO:0000256" key="12">
    <source>
        <dbReference type="ARBA" id="ARBA00044515"/>
    </source>
</evidence>
<feature type="compositionally biased region" description="Polar residues" evidence="17">
    <location>
        <begin position="105"/>
        <end position="126"/>
    </location>
</feature>
<dbReference type="SUPFAM" id="SSF82199">
    <property type="entry name" value="SET domain"/>
    <property type="match status" value="1"/>
</dbReference>
<evidence type="ECO:0000256" key="3">
    <source>
        <dbReference type="ARBA" id="ARBA00012182"/>
    </source>
</evidence>
<dbReference type="Pfam" id="PF11767">
    <property type="entry name" value="SET_assoc"/>
    <property type="match status" value="1"/>
</dbReference>
<evidence type="ECO:0000256" key="15">
    <source>
        <dbReference type="ARBA" id="ARBA00049129"/>
    </source>
</evidence>
<evidence type="ECO:0000259" key="18">
    <source>
        <dbReference type="PROSITE" id="PS50280"/>
    </source>
</evidence>
<comment type="function">
    <text evidence="11">Catalytic component of the COMPASS (Set1C) complex that specifically mono-, di- and trimethylates histone H3 to form H3K4me1/2/3. Binds RNAs which might negatively affect its histone methyltransferase activity. COMPASS recognizes ubiquitinated H2B on one face of the nucleosome which stimulates the methylation of H3 on the opposing face.</text>
</comment>
<dbReference type="GO" id="GO:0003676">
    <property type="term" value="F:nucleic acid binding"/>
    <property type="evidence" value="ECO:0007669"/>
    <property type="project" value="InterPro"/>
</dbReference>
<dbReference type="GO" id="GO:0048188">
    <property type="term" value="C:Set1C/COMPASS complex"/>
    <property type="evidence" value="ECO:0007669"/>
    <property type="project" value="InterPro"/>
</dbReference>
<evidence type="ECO:0000256" key="1">
    <source>
        <dbReference type="ARBA" id="ARBA00004123"/>
    </source>
</evidence>
<dbReference type="PIRSF" id="PIRSF037104">
    <property type="entry name" value="Histone_H3-K4_mtfrase_Set1_fun"/>
    <property type="match status" value="1"/>
</dbReference>
<feature type="region of interest" description="Disordered" evidence="17">
    <location>
        <begin position="104"/>
        <end position="142"/>
    </location>
</feature>
<dbReference type="Gene3D" id="2.170.270.10">
    <property type="entry name" value="SET domain"/>
    <property type="match status" value="1"/>
</dbReference>
<feature type="domain" description="SET" evidence="18">
    <location>
        <begin position="1125"/>
        <end position="1242"/>
    </location>
</feature>
<comment type="subcellular location">
    <subcellularLocation>
        <location evidence="2">Chromosome</location>
    </subcellularLocation>
    <subcellularLocation>
        <location evidence="1 16">Nucleus</location>
    </subcellularLocation>
</comment>
<dbReference type="SMART" id="SM00317">
    <property type="entry name" value="SET"/>
    <property type="match status" value="1"/>
</dbReference>
<dbReference type="InterPro" id="IPR001214">
    <property type="entry name" value="SET_dom"/>
</dbReference>
<evidence type="ECO:0000256" key="7">
    <source>
        <dbReference type="ARBA" id="ARBA00022679"/>
    </source>
</evidence>
<dbReference type="InterPro" id="IPR012677">
    <property type="entry name" value="Nucleotide-bd_a/b_plait_sf"/>
</dbReference>
<feature type="region of interest" description="Disordered" evidence="17">
    <location>
        <begin position="1"/>
        <end position="86"/>
    </location>
</feature>
<evidence type="ECO:0000256" key="5">
    <source>
        <dbReference type="ARBA" id="ARBA00022454"/>
    </source>
</evidence>
<evidence type="ECO:0000256" key="2">
    <source>
        <dbReference type="ARBA" id="ARBA00004286"/>
    </source>
</evidence>
<dbReference type="GO" id="GO:0140999">
    <property type="term" value="F:histone H3K4 trimethyltransferase activity"/>
    <property type="evidence" value="ECO:0007669"/>
    <property type="project" value="UniProtKB-EC"/>
</dbReference>
<dbReference type="InterPro" id="IPR024657">
    <property type="entry name" value="COMPASS_Set1_N-SET"/>
</dbReference>
<keyword evidence="21" id="KW-1185">Reference proteome</keyword>
<dbReference type="GO" id="GO:0032259">
    <property type="term" value="P:methylation"/>
    <property type="evidence" value="ECO:0007669"/>
    <property type="project" value="UniProtKB-KW"/>
</dbReference>
<feature type="compositionally biased region" description="Polar residues" evidence="17">
    <location>
        <begin position="47"/>
        <end position="57"/>
    </location>
</feature>
<accession>A0A6G1IB17</accession>
<comment type="function">
    <text evidence="16">Catalytic component of the COMPASS (Set1C) complex that specifically mono-, di- and trimethylates histone H3 to form H3K4me1/2/3. COMPASS recognizes ubiquitinated H2B on one face of the nucleosome which stimulates the methylation of H3 on the opposing face.</text>
</comment>
<comment type="catalytic activity">
    <reaction evidence="13 16">
        <text>L-lysyl(4)-[histone H3] + 3 S-adenosyl-L-methionine = N(6),N(6),N(6)-trimethyl-L-lysyl(4)-[histone H3] + 3 S-adenosyl-L-homocysteine + 3 H(+)</text>
        <dbReference type="Rhea" id="RHEA:60260"/>
        <dbReference type="Rhea" id="RHEA-COMP:15537"/>
        <dbReference type="Rhea" id="RHEA-COMP:15547"/>
        <dbReference type="ChEBI" id="CHEBI:15378"/>
        <dbReference type="ChEBI" id="CHEBI:29969"/>
        <dbReference type="ChEBI" id="CHEBI:57856"/>
        <dbReference type="ChEBI" id="CHEBI:59789"/>
        <dbReference type="ChEBI" id="CHEBI:61961"/>
        <dbReference type="EC" id="2.1.1.354"/>
    </reaction>
</comment>
<evidence type="ECO:0000256" key="13">
    <source>
        <dbReference type="ARBA" id="ARBA00047571"/>
    </source>
</evidence>
<evidence type="ECO:0000256" key="10">
    <source>
        <dbReference type="ARBA" id="ARBA00023242"/>
    </source>
</evidence>
<evidence type="ECO:0000256" key="17">
    <source>
        <dbReference type="SAM" id="MobiDB-lite"/>
    </source>
</evidence>
<comment type="catalytic activity">
    <reaction evidence="15">
        <text>N(6),N(6)-dimethyl-L-lysyl(4)-[histone H3] + S-adenosyl-L-methionine = N(6),N(6),N(6)-trimethyl-L-lysyl(4)-[histone H3] + S-adenosyl-L-homocysteine + H(+)</text>
        <dbReference type="Rhea" id="RHEA:60272"/>
        <dbReference type="Rhea" id="RHEA-COMP:15537"/>
        <dbReference type="Rhea" id="RHEA-COMP:15540"/>
        <dbReference type="ChEBI" id="CHEBI:15378"/>
        <dbReference type="ChEBI" id="CHEBI:57856"/>
        <dbReference type="ChEBI" id="CHEBI:59789"/>
        <dbReference type="ChEBI" id="CHEBI:61961"/>
        <dbReference type="ChEBI" id="CHEBI:61976"/>
    </reaction>
</comment>
<evidence type="ECO:0000256" key="4">
    <source>
        <dbReference type="ARBA" id="ARBA00015839"/>
    </source>
</evidence>
<keyword evidence="5 16" id="KW-0158">Chromosome</keyword>
<dbReference type="InterPro" id="IPR046341">
    <property type="entry name" value="SET_dom_sf"/>
</dbReference>
<evidence type="ECO:0000256" key="9">
    <source>
        <dbReference type="ARBA" id="ARBA00022853"/>
    </source>
</evidence>
<evidence type="ECO:0000256" key="14">
    <source>
        <dbReference type="ARBA" id="ARBA00047583"/>
    </source>
</evidence>
<dbReference type="Gene3D" id="3.30.70.330">
    <property type="match status" value="1"/>
</dbReference>
<feature type="region of interest" description="Disordered" evidence="17">
    <location>
        <begin position="834"/>
        <end position="853"/>
    </location>
</feature>
<evidence type="ECO:0000313" key="20">
    <source>
        <dbReference type="EMBL" id="KAF2405503.1"/>
    </source>
</evidence>
<dbReference type="Pfam" id="PF11764">
    <property type="entry name" value="N-SET"/>
    <property type="match status" value="1"/>
</dbReference>
<dbReference type="OrthoDB" id="308383at2759"/>
<dbReference type="InterPro" id="IPR035979">
    <property type="entry name" value="RBD_domain_sf"/>
</dbReference>
<dbReference type="CDD" id="cd20072">
    <property type="entry name" value="SET_SET1"/>
    <property type="match status" value="1"/>
</dbReference>
<evidence type="ECO:0000256" key="8">
    <source>
        <dbReference type="ARBA" id="ARBA00022691"/>
    </source>
</evidence>
<evidence type="ECO:0000256" key="6">
    <source>
        <dbReference type="ARBA" id="ARBA00022603"/>
    </source>
</evidence>
<dbReference type="AlphaFoldDB" id="A0A6G1IB17"/>
<dbReference type="InterPro" id="IPR003616">
    <property type="entry name" value="Post-SET_dom"/>
</dbReference>
<feature type="region of interest" description="Disordered" evidence="17">
    <location>
        <begin position="168"/>
        <end position="190"/>
    </location>
</feature>
<feature type="compositionally biased region" description="Basic residues" evidence="17">
    <location>
        <begin position="658"/>
        <end position="670"/>
    </location>
</feature>
<gene>
    <name evidence="20" type="ORF">EJ06DRAFT_526021</name>
</gene>
<organism evidence="20 21">
    <name type="scientific">Trichodelitschia bisporula</name>
    <dbReference type="NCBI Taxonomy" id="703511"/>
    <lineage>
        <taxon>Eukaryota</taxon>
        <taxon>Fungi</taxon>
        <taxon>Dikarya</taxon>
        <taxon>Ascomycota</taxon>
        <taxon>Pezizomycotina</taxon>
        <taxon>Dothideomycetes</taxon>
        <taxon>Dothideomycetes incertae sedis</taxon>
        <taxon>Phaeotrichales</taxon>
        <taxon>Phaeotrichaceae</taxon>
        <taxon>Trichodelitschia</taxon>
    </lineage>
</organism>
<keyword evidence="6 16" id="KW-0489">Methyltransferase</keyword>
<dbReference type="GO" id="GO:0005694">
    <property type="term" value="C:chromosome"/>
    <property type="evidence" value="ECO:0007669"/>
    <property type="project" value="UniProtKB-SubCell"/>
</dbReference>
<dbReference type="SUPFAM" id="SSF54928">
    <property type="entry name" value="RNA-binding domain, RBD"/>
    <property type="match status" value="1"/>
</dbReference>
<dbReference type="PANTHER" id="PTHR45814">
    <property type="entry name" value="HISTONE-LYSINE N-METHYLTRANSFERASE SETD1"/>
    <property type="match status" value="1"/>
</dbReference>
<feature type="domain" description="Post-SET" evidence="19">
    <location>
        <begin position="1251"/>
        <end position="1267"/>
    </location>
</feature>
<evidence type="ECO:0000256" key="11">
    <source>
        <dbReference type="ARBA" id="ARBA00044492"/>
    </source>
</evidence>